<keyword evidence="5" id="KW-1185">Reference proteome</keyword>
<keyword evidence="3" id="KW-0808">Transferase</keyword>
<dbReference type="OrthoDB" id="4497239at2"/>
<reference evidence="4 5" key="1">
    <citation type="submission" date="2018-06" db="EMBL/GenBank/DDBJ databases">
        <title>Sphaerisporangium craniellae sp. nov., isolated from a marine sponge in the South China Sea.</title>
        <authorList>
            <person name="Li L."/>
        </authorList>
    </citation>
    <scope>NUCLEOTIDE SEQUENCE [LARGE SCALE GENOMIC DNA]</scope>
    <source>
        <strain evidence="4 5">LHW63015</strain>
    </source>
</reference>
<dbReference type="PANTHER" id="PTHR12001">
    <property type="entry name" value="GERANYLGERANYL PYROPHOSPHATE SYNTHASE"/>
    <property type="match status" value="1"/>
</dbReference>
<dbReference type="CDD" id="cd00685">
    <property type="entry name" value="Trans_IPPS_HT"/>
    <property type="match status" value="1"/>
</dbReference>
<comment type="similarity">
    <text evidence="3">Belongs to the FPP/GGPP synthase family.</text>
</comment>
<dbReference type="AlphaFoldDB" id="A0A366LLX1"/>
<evidence type="ECO:0000256" key="2">
    <source>
        <dbReference type="ARBA" id="ARBA00022842"/>
    </source>
</evidence>
<dbReference type="InterPro" id="IPR033749">
    <property type="entry name" value="Polyprenyl_synt_CS"/>
</dbReference>
<dbReference type="RefSeq" id="WP_113986097.1">
    <property type="nucleotide sequence ID" value="NZ_QMEY01000032.1"/>
</dbReference>
<dbReference type="NCBIfam" id="NF041169">
    <property type="entry name" value="f2_encap_cargo4"/>
    <property type="match status" value="1"/>
</dbReference>
<evidence type="ECO:0000313" key="5">
    <source>
        <dbReference type="Proteomes" id="UP000253303"/>
    </source>
</evidence>
<organism evidence="4 5">
    <name type="scientific">Spongiactinospora rosea</name>
    <dbReference type="NCBI Taxonomy" id="2248750"/>
    <lineage>
        <taxon>Bacteria</taxon>
        <taxon>Bacillati</taxon>
        <taxon>Actinomycetota</taxon>
        <taxon>Actinomycetes</taxon>
        <taxon>Streptosporangiales</taxon>
        <taxon>Streptosporangiaceae</taxon>
        <taxon>Spongiactinospora</taxon>
    </lineage>
</organism>
<dbReference type="Proteomes" id="UP000253303">
    <property type="component" value="Unassembled WGS sequence"/>
</dbReference>
<evidence type="ECO:0000256" key="1">
    <source>
        <dbReference type="ARBA" id="ARBA00022723"/>
    </source>
</evidence>
<keyword evidence="1" id="KW-0479">Metal-binding</keyword>
<dbReference type="PROSITE" id="PS00723">
    <property type="entry name" value="POLYPRENYL_SYNTHASE_1"/>
    <property type="match status" value="1"/>
</dbReference>
<accession>A0A366LLX1</accession>
<evidence type="ECO:0000313" key="4">
    <source>
        <dbReference type="EMBL" id="RBQ14503.1"/>
    </source>
</evidence>
<comment type="caution">
    <text evidence="4">The sequence shown here is derived from an EMBL/GenBank/DDBJ whole genome shotgun (WGS) entry which is preliminary data.</text>
</comment>
<sequence length="352" mass="36882">MSAVEEKIHPRPAADVLAWGRALIGPALREAVESLPEAVRRIVGYHFGWSDEQGRPAGEADEAGGGKAIRPALVLLSAEVVGGEAADAVPAAVAVELTHNFSLLHDDVMDGDTSRRHRATAWTIFGRGPAILAGDALMTLAFDVLAAAGRPAARRAARALGAAVLELIDGQYSDVSFERRDDVALAECQAMATAKTGALLGGACALGALYGGAPDERVEHLGAFGRHLGLAFQHVDDLLGIWGDPGVTGKPVYSDLRNRKKSLPVVAALTSDTPAGRELAALYRSAHPLTDPELARAARLVEEAGGRAWSQAEADGLLATATRELDWAQTGASARAAAELQSLARLVTRRDH</sequence>
<name>A0A366LLX1_9ACTN</name>
<dbReference type="Pfam" id="PF00348">
    <property type="entry name" value="polyprenyl_synt"/>
    <property type="match status" value="1"/>
</dbReference>
<dbReference type="GO" id="GO:0008299">
    <property type="term" value="P:isoprenoid biosynthetic process"/>
    <property type="evidence" value="ECO:0007669"/>
    <property type="project" value="InterPro"/>
</dbReference>
<dbReference type="PANTHER" id="PTHR12001:SF86">
    <property type="entry name" value="GERANYLGERANYL DIPHOSPHATE SYNTHASE"/>
    <property type="match status" value="1"/>
</dbReference>
<dbReference type="SUPFAM" id="SSF48576">
    <property type="entry name" value="Terpenoid synthases"/>
    <property type="match status" value="1"/>
</dbReference>
<dbReference type="GO" id="GO:0004659">
    <property type="term" value="F:prenyltransferase activity"/>
    <property type="evidence" value="ECO:0007669"/>
    <property type="project" value="InterPro"/>
</dbReference>
<dbReference type="GO" id="GO:0046872">
    <property type="term" value="F:metal ion binding"/>
    <property type="evidence" value="ECO:0007669"/>
    <property type="project" value="UniProtKB-KW"/>
</dbReference>
<dbReference type="EMBL" id="QMEY01000032">
    <property type="protein sequence ID" value="RBQ14503.1"/>
    <property type="molecule type" value="Genomic_DNA"/>
</dbReference>
<gene>
    <name evidence="4" type="ORF">DP939_40265</name>
</gene>
<keyword evidence="2" id="KW-0460">Magnesium</keyword>
<dbReference type="SFLD" id="SFLDS00005">
    <property type="entry name" value="Isoprenoid_Synthase_Type_I"/>
    <property type="match status" value="1"/>
</dbReference>
<proteinExistence type="inferred from homology"/>
<evidence type="ECO:0000256" key="3">
    <source>
        <dbReference type="RuleBase" id="RU004466"/>
    </source>
</evidence>
<protein>
    <submittedName>
        <fullName evidence="4">Polyprenyl synthetase family protein</fullName>
    </submittedName>
</protein>
<dbReference type="InterPro" id="IPR000092">
    <property type="entry name" value="Polyprenyl_synt"/>
</dbReference>
<dbReference type="Gene3D" id="1.10.600.10">
    <property type="entry name" value="Farnesyl Diphosphate Synthase"/>
    <property type="match status" value="1"/>
</dbReference>
<dbReference type="InterPro" id="IPR008949">
    <property type="entry name" value="Isoprenoid_synthase_dom_sf"/>
</dbReference>
<dbReference type="SFLD" id="SFLDG01017">
    <property type="entry name" value="Polyprenyl_Transferase_Like"/>
    <property type="match status" value="1"/>
</dbReference>